<evidence type="ECO:0000313" key="1">
    <source>
        <dbReference type="EMBL" id="KAJ7345374.1"/>
    </source>
</evidence>
<protein>
    <submittedName>
        <fullName evidence="1">Uncharacterized protein</fullName>
    </submittedName>
</protein>
<keyword evidence="2" id="KW-1185">Reference proteome</keyword>
<name>A0A9Q1B8Z4_9SAUR</name>
<accession>A0A9Q1B8Z4</accession>
<dbReference type="Proteomes" id="UP001142489">
    <property type="component" value="Unassembled WGS sequence"/>
</dbReference>
<dbReference type="AlphaFoldDB" id="A0A9Q1B8Z4"/>
<gene>
    <name evidence="1" type="ORF">JRQ81_001324</name>
</gene>
<reference evidence="1" key="1">
    <citation type="journal article" date="2023" name="DNA Res.">
        <title>Chromosome-level genome assembly of Phrynocephalus forsythii using third-generation DNA sequencing and Hi-C analysis.</title>
        <authorList>
            <person name="Qi Y."/>
            <person name="Zhao W."/>
            <person name="Zhao Y."/>
            <person name="Niu C."/>
            <person name="Cao S."/>
            <person name="Zhang Y."/>
        </authorList>
    </citation>
    <scope>NUCLEOTIDE SEQUENCE</scope>
    <source>
        <tissue evidence="1">Muscle</tissue>
    </source>
</reference>
<evidence type="ECO:0000313" key="2">
    <source>
        <dbReference type="Proteomes" id="UP001142489"/>
    </source>
</evidence>
<sequence>MEWFNKIVERGKARSSVYPDWGPVGTPGEDSQCLWPPSKFIWESLIRVGRAKVETTFLGCVLLFMSCAVMLSVLQPPPEQCFNVALVVTLQYGNKHYPGDRSVRFVPMAVSWSSNPESGPAARSYEASVSPVCP</sequence>
<dbReference type="EMBL" id="JAPFRF010000001">
    <property type="protein sequence ID" value="KAJ7345374.1"/>
    <property type="molecule type" value="Genomic_DNA"/>
</dbReference>
<organism evidence="1 2">
    <name type="scientific">Phrynocephalus forsythii</name>
    <dbReference type="NCBI Taxonomy" id="171643"/>
    <lineage>
        <taxon>Eukaryota</taxon>
        <taxon>Metazoa</taxon>
        <taxon>Chordata</taxon>
        <taxon>Craniata</taxon>
        <taxon>Vertebrata</taxon>
        <taxon>Euteleostomi</taxon>
        <taxon>Lepidosauria</taxon>
        <taxon>Squamata</taxon>
        <taxon>Bifurcata</taxon>
        <taxon>Unidentata</taxon>
        <taxon>Episquamata</taxon>
        <taxon>Toxicofera</taxon>
        <taxon>Iguania</taxon>
        <taxon>Acrodonta</taxon>
        <taxon>Agamidae</taxon>
        <taxon>Agaminae</taxon>
        <taxon>Phrynocephalus</taxon>
    </lineage>
</organism>
<proteinExistence type="predicted"/>
<comment type="caution">
    <text evidence="1">The sequence shown here is derived from an EMBL/GenBank/DDBJ whole genome shotgun (WGS) entry which is preliminary data.</text>
</comment>